<evidence type="ECO:0000256" key="1">
    <source>
        <dbReference type="SAM" id="MobiDB-lite"/>
    </source>
</evidence>
<dbReference type="PATRIC" id="fig|993517.3.peg.3460"/>
<proteinExistence type="predicted"/>
<dbReference type="Proteomes" id="UP000007993">
    <property type="component" value="Unassembled WGS sequence"/>
</dbReference>
<reference evidence="2 3" key="1">
    <citation type="journal article" date="2013" name="Mar. Genomics">
        <title>Expression of sulfatases in Rhodopirellula baltica and the diversity of sulfatases in the genus Rhodopirellula.</title>
        <authorList>
            <person name="Wegner C.E."/>
            <person name="Richter-Heitmann T."/>
            <person name="Klindworth A."/>
            <person name="Klockow C."/>
            <person name="Richter M."/>
            <person name="Achstetter T."/>
            <person name="Glockner F.O."/>
            <person name="Harder J."/>
        </authorList>
    </citation>
    <scope>NUCLEOTIDE SEQUENCE [LARGE SCALE GENOMIC DNA]</scope>
    <source>
        <strain evidence="2 3">SH28</strain>
    </source>
</reference>
<organism evidence="2 3">
    <name type="scientific">Rhodopirellula baltica SH28</name>
    <dbReference type="NCBI Taxonomy" id="993517"/>
    <lineage>
        <taxon>Bacteria</taxon>
        <taxon>Pseudomonadati</taxon>
        <taxon>Planctomycetota</taxon>
        <taxon>Planctomycetia</taxon>
        <taxon>Pirellulales</taxon>
        <taxon>Pirellulaceae</taxon>
        <taxon>Rhodopirellula</taxon>
    </lineage>
</organism>
<name>K5CD42_RHOBT</name>
<feature type="compositionally biased region" description="Polar residues" evidence="1">
    <location>
        <begin position="1"/>
        <end position="25"/>
    </location>
</feature>
<accession>K5CD42</accession>
<feature type="region of interest" description="Disordered" evidence="1">
    <location>
        <begin position="1"/>
        <end position="29"/>
    </location>
</feature>
<dbReference type="AlphaFoldDB" id="K5CD42"/>
<sequence length="97" mass="11001">MTAANTLGQYHEQANLTASPQTISARSKRDLADVANATTNPNQSFQNKHSVDWGPCYRIHRFVAPDAIFDEASSNSYMRYMNSNQCYRGKINEMFHP</sequence>
<protein>
    <submittedName>
        <fullName evidence="2">Uncharacterized protein</fullName>
    </submittedName>
</protein>
<comment type="caution">
    <text evidence="2">The sequence shown here is derived from an EMBL/GenBank/DDBJ whole genome shotgun (WGS) entry which is preliminary data.</text>
</comment>
<dbReference type="EMBL" id="AMCW01000094">
    <property type="protein sequence ID" value="EKK01520.1"/>
    <property type="molecule type" value="Genomic_DNA"/>
</dbReference>
<evidence type="ECO:0000313" key="3">
    <source>
        <dbReference type="Proteomes" id="UP000007993"/>
    </source>
</evidence>
<evidence type="ECO:0000313" key="2">
    <source>
        <dbReference type="EMBL" id="EKK01520.1"/>
    </source>
</evidence>
<gene>
    <name evidence="2" type="ORF">RBSH_03186</name>
</gene>